<feature type="compositionally biased region" description="Polar residues" evidence="2">
    <location>
        <begin position="33"/>
        <end position="49"/>
    </location>
</feature>
<feature type="coiled-coil region" evidence="1">
    <location>
        <begin position="97"/>
        <end position="142"/>
    </location>
</feature>
<gene>
    <name evidence="3" type="ORF">B0A49_04300</name>
</gene>
<evidence type="ECO:0000313" key="4">
    <source>
        <dbReference type="Proteomes" id="UP000308768"/>
    </source>
</evidence>
<evidence type="ECO:0000313" key="3">
    <source>
        <dbReference type="EMBL" id="TKA77909.1"/>
    </source>
</evidence>
<evidence type="ECO:0000256" key="2">
    <source>
        <dbReference type="SAM" id="MobiDB-lite"/>
    </source>
</evidence>
<feature type="compositionally biased region" description="Acidic residues" evidence="2">
    <location>
        <begin position="1"/>
        <end position="11"/>
    </location>
</feature>
<dbReference type="EMBL" id="NAJN01000166">
    <property type="protein sequence ID" value="TKA77909.1"/>
    <property type="molecule type" value="Genomic_DNA"/>
</dbReference>
<feature type="compositionally biased region" description="Basic and acidic residues" evidence="2">
    <location>
        <begin position="447"/>
        <end position="456"/>
    </location>
</feature>
<protein>
    <submittedName>
        <fullName evidence="3">Uncharacterized protein</fullName>
    </submittedName>
</protein>
<feature type="compositionally biased region" description="Basic residues" evidence="2">
    <location>
        <begin position="54"/>
        <end position="63"/>
    </location>
</feature>
<name>A0A4V5NJM8_9PEZI</name>
<proteinExistence type="predicted"/>
<feature type="region of interest" description="Disordered" evidence="2">
    <location>
        <begin position="429"/>
        <end position="456"/>
    </location>
</feature>
<organism evidence="3 4">
    <name type="scientific">Cryomyces minteri</name>
    <dbReference type="NCBI Taxonomy" id="331657"/>
    <lineage>
        <taxon>Eukaryota</taxon>
        <taxon>Fungi</taxon>
        <taxon>Dikarya</taxon>
        <taxon>Ascomycota</taxon>
        <taxon>Pezizomycotina</taxon>
        <taxon>Dothideomycetes</taxon>
        <taxon>Dothideomycetes incertae sedis</taxon>
        <taxon>Cryomyces</taxon>
    </lineage>
</organism>
<dbReference type="Proteomes" id="UP000308768">
    <property type="component" value="Unassembled WGS sequence"/>
</dbReference>
<feature type="region of interest" description="Disordered" evidence="2">
    <location>
        <begin position="1"/>
        <end position="93"/>
    </location>
</feature>
<dbReference type="AlphaFoldDB" id="A0A4V5NJM8"/>
<evidence type="ECO:0000256" key="1">
    <source>
        <dbReference type="SAM" id="Coils"/>
    </source>
</evidence>
<sequence length="456" mass="52513">MSDAADSDVSEIDGINKRKRTTPSPQKARKQRASQNRADPSSTEAQSPSEHIAVKRRTRKQSLKAREAQKSQEELDEHSHDTQRERGDQDQDIMSVLREMNRNTAEMNKRMAQMEKSNAEKEEAYKEQIARLEEVVQAIALRDPSKDLIGNGSRMTMDLKLLHEEDTAELDTPPKIRDRLEKGLQSIKGLQDLKLKDFKMWHTNDSVEIIRFVVSKEEEKLIPTGCTPYASTNKMREDAGQIFREENGVKVHIKVDTKEEAERLLVSKEVTFGKCTVTVKPFLDINWGVFANYTKILQPLREAERGLKLEKAKERVAEATVENYPNREALEDHYSTDLDRGWKKLQKYFEKLDDAPAYYAAIILHPHLKSVLCANAWKDRPDWIINSNAAFQKLWQTYKGRSVALPQPYVTRRIRPHSDPSNYTLFLTGTEHQPGNGAPEEAEDEYERWKVTEPVL</sequence>
<feature type="compositionally biased region" description="Basic residues" evidence="2">
    <location>
        <begin position="17"/>
        <end position="32"/>
    </location>
</feature>
<reference evidence="3 4" key="1">
    <citation type="submission" date="2017-03" db="EMBL/GenBank/DDBJ databases">
        <title>Genomes of endolithic fungi from Antarctica.</title>
        <authorList>
            <person name="Coleine C."/>
            <person name="Masonjones S."/>
            <person name="Stajich J.E."/>
        </authorList>
    </citation>
    <scope>NUCLEOTIDE SEQUENCE [LARGE SCALE GENOMIC DNA]</scope>
    <source>
        <strain evidence="3 4">CCFEE 5187</strain>
    </source>
</reference>
<comment type="caution">
    <text evidence="3">The sequence shown here is derived from an EMBL/GenBank/DDBJ whole genome shotgun (WGS) entry which is preliminary data.</text>
</comment>
<feature type="compositionally biased region" description="Basic and acidic residues" evidence="2">
    <location>
        <begin position="64"/>
        <end position="89"/>
    </location>
</feature>
<dbReference type="OrthoDB" id="3944237at2759"/>
<keyword evidence="1" id="KW-0175">Coiled coil</keyword>
<accession>A0A4V5NJM8</accession>
<keyword evidence="4" id="KW-1185">Reference proteome</keyword>